<accession>A0ACC1QM74</accession>
<sequence>MASQSENRADQDTHEYSSRSTSPGRSQKENTDTEKATPPAANVDPDAPPDGGLAAWTVVLGGFCTVFASFGWINCIGIFQDYYQHHQLASYSSSTVAWITSTESFMMFFWGPLVGKMTDDLGPRIPVLIGSFLHVFGLMMTSLSKEYYQIFLAQSVCSAIGCSFLFYAPIAALGTWFRRHRAFAFGIVTAGSSLGGVVLPIMVNHLVVSAGFAWAMRATAFLFLGLLMIGNLTVKSRLPPPKRPFRFMAFVTPFSERPFMLLTIATFMIYIGAFLPFNFIIVQAKAQGMSPNLAGYMVSIINASSTFGRIIPAHVGDRVGVLNVMLLFTLLGGIFTLAIWLPGHSSATLIIYGVLYGFSSGCTLSIIPAIVASISDVRELGTRNGSLYIFAAIATLVGNPIGGAIVNRQDGKFSGLIIFSGVSALVGTGIAIFARQSLVGSAFWKKV</sequence>
<dbReference type="EMBL" id="JANAKD010001486">
    <property type="protein sequence ID" value="KAJ3478961.1"/>
    <property type="molecule type" value="Genomic_DNA"/>
</dbReference>
<reference evidence="1" key="1">
    <citation type="submission" date="2022-07" db="EMBL/GenBank/DDBJ databases">
        <title>Genome Sequence of Lecanicillium saksenae.</title>
        <authorList>
            <person name="Buettner E."/>
        </authorList>
    </citation>
    <scope>NUCLEOTIDE SEQUENCE</scope>
    <source>
        <strain evidence="1">VT-O1</strain>
    </source>
</reference>
<name>A0ACC1QM74_9HYPO</name>
<evidence type="ECO:0000313" key="2">
    <source>
        <dbReference type="Proteomes" id="UP001148737"/>
    </source>
</evidence>
<organism evidence="1 2">
    <name type="scientific">Lecanicillium saksenae</name>
    <dbReference type="NCBI Taxonomy" id="468837"/>
    <lineage>
        <taxon>Eukaryota</taxon>
        <taxon>Fungi</taxon>
        <taxon>Dikarya</taxon>
        <taxon>Ascomycota</taxon>
        <taxon>Pezizomycotina</taxon>
        <taxon>Sordariomycetes</taxon>
        <taxon>Hypocreomycetidae</taxon>
        <taxon>Hypocreales</taxon>
        <taxon>Cordycipitaceae</taxon>
        <taxon>Lecanicillium</taxon>
    </lineage>
</organism>
<dbReference type="Proteomes" id="UP001148737">
    <property type="component" value="Unassembled WGS sequence"/>
</dbReference>
<gene>
    <name evidence="1" type="ORF">NLG97_g8443</name>
</gene>
<protein>
    <submittedName>
        <fullName evidence="1">Uncharacterized protein</fullName>
    </submittedName>
</protein>
<keyword evidence="2" id="KW-1185">Reference proteome</keyword>
<evidence type="ECO:0000313" key="1">
    <source>
        <dbReference type="EMBL" id="KAJ3478961.1"/>
    </source>
</evidence>
<proteinExistence type="predicted"/>
<comment type="caution">
    <text evidence="1">The sequence shown here is derived from an EMBL/GenBank/DDBJ whole genome shotgun (WGS) entry which is preliminary data.</text>
</comment>